<reference evidence="2" key="1">
    <citation type="journal article" date="2013" name="Nature">
        <title>Draft genome of the wheat A-genome progenitor Triticum urartu.</title>
        <authorList>
            <person name="Ling H.Q."/>
            <person name="Zhao S."/>
            <person name="Liu D."/>
            <person name="Wang J."/>
            <person name="Sun H."/>
            <person name="Zhang C."/>
            <person name="Fan H."/>
            <person name="Li D."/>
            <person name="Dong L."/>
            <person name="Tao Y."/>
            <person name="Gao C."/>
            <person name="Wu H."/>
            <person name="Li Y."/>
            <person name="Cui Y."/>
            <person name="Guo X."/>
            <person name="Zheng S."/>
            <person name="Wang B."/>
            <person name="Yu K."/>
            <person name="Liang Q."/>
            <person name="Yang W."/>
            <person name="Lou X."/>
            <person name="Chen J."/>
            <person name="Feng M."/>
            <person name="Jian J."/>
            <person name="Zhang X."/>
            <person name="Luo G."/>
            <person name="Jiang Y."/>
            <person name="Liu J."/>
            <person name="Wang Z."/>
            <person name="Sha Y."/>
            <person name="Zhang B."/>
            <person name="Wu H."/>
            <person name="Tang D."/>
            <person name="Shen Q."/>
            <person name="Xue P."/>
            <person name="Zou S."/>
            <person name="Wang X."/>
            <person name="Liu X."/>
            <person name="Wang F."/>
            <person name="Yang Y."/>
            <person name="An X."/>
            <person name="Dong Z."/>
            <person name="Zhang K."/>
            <person name="Zhang X."/>
            <person name="Luo M.C."/>
            <person name="Dvorak J."/>
            <person name="Tong Y."/>
            <person name="Wang J."/>
            <person name="Yang H."/>
            <person name="Li Z."/>
            <person name="Wang D."/>
            <person name="Zhang A."/>
            <person name="Wang J."/>
        </authorList>
    </citation>
    <scope>NUCLEOTIDE SEQUENCE</scope>
    <source>
        <strain evidence="2">cv. G1812</strain>
    </source>
</reference>
<keyword evidence="2" id="KW-1185">Reference proteome</keyword>
<evidence type="ECO:0000313" key="2">
    <source>
        <dbReference type="Proteomes" id="UP000015106"/>
    </source>
</evidence>
<dbReference type="AlphaFoldDB" id="A0A8R7R702"/>
<proteinExistence type="predicted"/>
<protein>
    <submittedName>
        <fullName evidence="1">Uncharacterized protein</fullName>
    </submittedName>
</protein>
<dbReference type="EnsemblPlants" id="TuG1812G0700003965.01.T01">
    <property type="protein sequence ID" value="TuG1812G0700003965.01.T01"/>
    <property type="gene ID" value="TuG1812G0700003965.01"/>
</dbReference>
<reference evidence="1" key="2">
    <citation type="submission" date="2018-03" db="EMBL/GenBank/DDBJ databases">
        <title>The Triticum urartu genome reveals the dynamic nature of wheat genome evolution.</title>
        <authorList>
            <person name="Ling H."/>
            <person name="Ma B."/>
            <person name="Shi X."/>
            <person name="Liu H."/>
            <person name="Dong L."/>
            <person name="Sun H."/>
            <person name="Cao Y."/>
            <person name="Gao Q."/>
            <person name="Zheng S."/>
            <person name="Li Y."/>
            <person name="Yu Y."/>
            <person name="Du H."/>
            <person name="Qi M."/>
            <person name="Li Y."/>
            <person name="Yu H."/>
            <person name="Cui Y."/>
            <person name="Wang N."/>
            <person name="Chen C."/>
            <person name="Wu H."/>
            <person name="Zhao Y."/>
            <person name="Zhang J."/>
            <person name="Li Y."/>
            <person name="Zhou W."/>
            <person name="Zhang B."/>
            <person name="Hu W."/>
            <person name="Eijk M."/>
            <person name="Tang J."/>
            <person name="Witsenboer H."/>
            <person name="Zhao S."/>
            <person name="Li Z."/>
            <person name="Zhang A."/>
            <person name="Wang D."/>
            <person name="Liang C."/>
        </authorList>
    </citation>
    <scope>NUCLEOTIDE SEQUENCE [LARGE SCALE GENOMIC DNA]</scope>
    <source>
        <strain evidence="1">cv. G1812</strain>
    </source>
</reference>
<dbReference type="Proteomes" id="UP000015106">
    <property type="component" value="Chromosome 7"/>
</dbReference>
<evidence type="ECO:0000313" key="1">
    <source>
        <dbReference type="EnsemblPlants" id="TuG1812G0700003965.01.T01"/>
    </source>
</evidence>
<organism evidence="1 2">
    <name type="scientific">Triticum urartu</name>
    <name type="common">Red wild einkorn</name>
    <name type="synonym">Crithodium urartu</name>
    <dbReference type="NCBI Taxonomy" id="4572"/>
    <lineage>
        <taxon>Eukaryota</taxon>
        <taxon>Viridiplantae</taxon>
        <taxon>Streptophyta</taxon>
        <taxon>Embryophyta</taxon>
        <taxon>Tracheophyta</taxon>
        <taxon>Spermatophyta</taxon>
        <taxon>Magnoliopsida</taxon>
        <taxon>Liliopsida</taxon>
        <taxon>Poales</taxon>
        <taxon>Poaceae</taxon>
        <taxon>BOP clade</taxon>
        <taxon>Pooideae</taxon>
        <taxon>Triticodae</taxon>
        <taxon>Triticeae</taxon>
        <taxon>Triticinae</taxon>
        <taxon>Triticum</taxon>
    </lineage>
</organism>
<reference evidence="1" key="3">
    <citation type="submission" date="2022-06" db="UniProtKB">
        <authorList>
            <consortium name="EnsemblPlants"/>
        </authorList>
    </citation>
    <scope>IDENTIFICATION</scope>
</reference>
<accession>A0A8R7R702</accession>
<dbReference type="Gramene" id="TuG1812G0700003965.01.T01">
    <property type="protein sequence ID" value="TuG1812G0700003965.01.T01"/>
    <property type="gene ID" value="TuG1812G0700003965.01"/>
</dbReference>
<name>A0A8R7R702_TRIUA</name>
<sequence length="100" mass="10193">NKNGHIILLGTDVHAASVIASSSSIPSLQSNDSSCSRSPLPCESKLCHSSRATLPGRISSQLAPILRAWGGAAPASSFVPGPSLNADAAPQVQVHHASLM</sequence>